<reference evidence="2 3" key="1">
    <citation type="submission" date="2016-10" db="EMBL/GenBank/DDBJ databases">
        <title>Proteomics and genomics reveal pathogen-plant mechanisms compatible with a hemibiotrophic lifestyle of Diplodia corticola.</title>
        <authorList>
            <person name="Fernandes I."/>
            <person name="De Jonge R."/>
            <person name="Van De Peer Y."/>
            <person name="Devreese B."/>
            <person name="Alves A."/>
            <person name="Esteves A.C."/>
        </authorList>
    </citation>
    <scope>NUCLEOTIDE SEQUENCE [LARGE SCALE GENOMIC DNA]</scope>
    <source>
        <strain evidence="2 3">CBS 112549</strain>
    </source>
</reference>
<dbReference type="Proteomes" id="UP000183809">
    <property type="component" value="Unassembled WGS sequence"/>
</dbReference>
<comment type="caution">
    <text evidence="2">The sequence shown here is derived from an EMBL/GenBank/DDBJ whole genome shotgun (WGS) entry which is preliminary data.</text>
</comment>
<gene>
    <name evidence="2" type="ORF">BKCO1_300045</name>
</gene>
<evidence type="ECO:0000313" key="2">
    <source>
        <dbReference type="EMBL" id="OJD38984.1"/>
    </source>
</evidence>
<proteinExistence type="predicted"/>
<keyword evidence="3" id="KW-1185">Reference proteome</keyword>
<evidence type="ECO:0000313" key="3">
    <source>
        <dbReference type="Proteomes" id="UP000183809"/>
    </source>
</evidence>
<dbReference type="RefSeq" id="XP_020134595.1">
    <property type="nucleotide sequence ID" value="XM_020274205.1"/>
</dbReference>
<dbReference type="EMBL" id="MNUE01000003">
    <property type="protein sequence ID" value="OJD38984.1"/>
    <property type="molecule type" value="Genomic_DNA"/>
</dbReference>
<feature type="region of interest" description="Disordered" evidence="1">
    <location>
        <begin position="57"/>
        <end position="76"/>
    </location>
</feature>
<dbReference type="GeneID" id="31014466"/>
<dbReference type="AlphaFoldDB" id="A0A1J9REL7"/>
<protein>
    <submittedName>
        <fullName evidence="2">Uncharacterized protein</fullName>
    </submittedName>
</protein>
<sequence length="108" mass="11297">MVLHSTTSLSIFVQAKMRVAVLTAVVGVLTGMAAAAPPNSSAKSVVDCVNATATFTPGNRPTLPADNKNEAMSSGDPDADFNDCVDKCPDSTFQHMLCVIKCAFKYGL</sequence>
<accession>A0A1J9REL7</accession>
<name>A0A1J9REL7_9PEZI</name>
<evidence type="ECO:0000256" key="1">
    <source>
        <dbReference type="SAM" id="MobiDB-lite"/>
    </source>
</evidence>
<organism evidence="2 3">
    <name type="scientific">Diplodia corticola</name>
    <dbReference type="NCBI Taxonomy" id="236234"/>
    <lineage>
        <taxon>Eukaryota</taxon>
        <taxon>Fungi</taxon>
        <taxon>Dikarya</taxon>
        <taxon>Ascomycota</taxon>
        <taxon>Pezizomycotina</taxon>
        <taxon>Dothideomycetes</taxon>
        <taxon>Dothideomycetes incertae sedis</taxon>
        <taxon>Botryosphaeriales</taxon>
        <taxon>Botryosphaeriaceae</taxon>
        <taxon>Diplodia</taxon>
    </lineage>
</organism>